<gene>
    <name evidence="1" type="ORF">AC477_01785</name>
</gene>
<comment type="caution">
    <text evidence="1">The sequence shown here is derived from an EMBL/GenBank/DDBJ whole genome shotgun (WGS) entry which is preliminary data.</text>
</comment>
<evidence type="ECO:0000313" key="1">
    <source>
        <dbReference type="EMBL" id="KON33201.1"/>
    </source>
</evidence>
<evidence type="ECO:0000313" key="2">
    <source>
        <dbReference type="Proteomes" id="UP000037237"/>
    </source>
</evidence>
<dbReference type="Proteomes" id="UP000037237">
    <property type="component" value="Unassembled WGS sequence"/>
</dbReference>
<organism evidence="1 2">
    <name type="scientific">miscellaneous Crenarchaeota group-1 archaeon SG8-32-1</name>
    <dbReference type="NCBI Taxonomy" id="1685124"/>
    <lineage>
        <taxon>Archaea</taxon>
        <taxon>Candidatus Bathyarchaeota</taxon>
        <taxon>MCG-1</taxon>
    </lineage>
</organism>
<dbReference type="AlphaFoldDB" id="A0A0M0BYG5"/>
<proteinExistence type="predicted"/>
<protein>
    <submittedName>
        <fullName evidence="1">Uncharacterized protein</fullName>
    </submittedName>
</protein>
<dbReference type="EMBL" id="LFWU01000036">
    <property type="protein sequence ID" value="KON33201.1"/>
    <property type="molecule type" value="Genomic_DNA"/>
</dbReference>
<sequence length="79" mass="9255">MFYRKTQVAYVRKYDIVSIKDSTGEKIGAVIDVYHMPDSKYGSQFAARVDWTEEADSDFYDVFDLNLMFCYNDGKYILP</sequence>
<reference evidence="1 2" key="1">
    <citation type="submission" date="2015-06" db="EMBL/GenBank/DDBJ databases">
        <title>New insights into the roles of widespread benthic archaea in carbon and nitrogen cycling.</title>
        <authorList>
            <person name="Lazar C.S."/>
            <person name="Baker B.J."/>
            <person name="Seitz K.W."/>
            <person name="Hyde A.S."/>
            <person name="Dick G.J."/>
            <person name="Hinrichs K.-U."/>
            <person name="Teske A.P."/>
        </authorList>
    </citation>
    <scope>NUCLEOTIDE SEQUENCE [LARGE SCALE GENOMIC DNA]</scope>
    <source>
        <strain evidence="1">SG8-32-1</strain>
    </source>
</reference>
<accession>A0A0M0BYG5</accession>
<name>A0A0M0BYG5_9ARCH</name>